<reference evidence="2 3" key="1">
    <citation type="submission" date="2016-01" db="EMBL/GenBank/DDBJ databases">
        <authorList>
            <person name="Oliw E.H."/>
        </authorList>
    </citation>
    <scope>NUCLEOTIDE SEQUENCE [LARGE SCALE GENOMIC DNA]</scope>
    <source>
        <strain evidence="2 3">Kerr 14</strain>
    </source>
</reference>
<dbReference type="AlphaFoldDB" id="A0A1S7P0E9"/>
<protein>
    <submittedName>
        <fullName evidence="2">Uncharacterized protein</fullName>
    </submittedName>
</protein>
<proteinExistence type="predicted"/>
<dbReference type="RefSeq" id="WP_080866380.1">
    <property type="nucleotide sequence ID" value="NZ_LT009730.1"/>
</dbReference>
<organism evidence="2 3">
    <name type="scientific">Agrobacterium tumefaciens str. Kerr 14</name>
    <dbReference type="NCBI Taxonomy" id="1183424"/>
    <lineage>
        <taxon>Bacteria</taxon>
        <taxon>Pseudomonadati</taxon>
        <taxon>Pseudomonadota</taxon>
        <taxon>Alphaproteobacteria</taxon>
        <taxon>Hyphomicrobiales</taxon>
        <taxon>Rhizobiaceae</taxon>
        <taxon>Rhizobium/Agrobacterium group</taxon>
        <taxon>Agrobacterium</taxon>
        <taxon>Agrobacterium tumefaciens complex</taxon>
    </lineage>
</organism>
<evidence type="ECO:0000313" key="3">
    <source>
        <dbReference type="Proteomes" id="UP000191897"/>
    </source>
</evidence>
<accession>A0A1S7P0E9</accession>
<dbReference type="EMBL" id="FBWC01000007">
    <property type="protein sequence ID" value="CUX14227.1"/>
    <property type="molecule type" value="Genomic_DNA"/>
</dbReference>
<gene>
    <name evidence="2" type="ORF">AGR4C_Cc150051</name>
</gene>
<dbReference type="Proteomes" id="UP000191897">
    <property type="component" value="Unassembled WGS sequence"/>
</dbReference>
<sequence>MKILLEYAGHVYRFLDIQLEKDGSVYVSLDRKPRDPANRLTRKPGDTAFKPASQPEGPRKLSYHTTGRVNYHGLISATSGFFEPLVDLTGPNSVLLISVPSCPLLDRYEAVIDPHLDCFVPIESPGRFTVCLTFAPSGYSDLAGVRFDFGNFVLLVHPVSVDLSPPSPEHFVYAAAPSLFENQRLGKKEAELAYVQGEGGAGIVVTGPNGRGEYTMYFSVVMRTPPRVRVDLTNPKDKFELINNEHPHKLTFRIHGKSALVRSTDLRPYIRRIELDAEL</sequence>
<feature type="region of interest" description="Disordered" evidence="1">
    <location>
        <begin position="35"/>
        <end position="61"/>
    </location>
</feature>
<name>A0A1S7P0E9_AGRTU</name>
<evidence type="ECO:0000256" key="1">
    <source>
        <dbReference type="SAM" id="MobiDB-lite"/>
    </source>
</evidence>
<evidence type="ECO:0000313" key="2">
    <source>
        <dbReference type="EMBL" id="CUX14227.1"/>
    </source>
</evidence>